<dbReference type="InterPro" id="IPR025269">
    <property type="entry name" value="SAM-like_dom"/>
</dbReference>
<comment type="similarity">
    <text evidence="1">Belongs to the 'phage' integrase family.</text>
</comment>
<dbReference type="GO" id="GO:0003677">
    <property type="term" value="F:DNA binding"/>
    <property type="evidence" value="ECO:0007669"/>
    <property type="project" value="UniProtKB-KW"/>
</dbReference>
<accession>A0A4R6R4W9</accession>
<evidence type="ECO:0000256" key="3">
    <source>
        <dbReference type="ARBA" id="ARBA00023125"/>
    </source>
</evidence>
<dbReference type="Gene3D" id="1.10.443.10">
    <property type="entry name" value="Intergrase catalytic core"/>
    <property type="match status" value="1"/>
</dbReference>
<dbReference type="Pfam" id="PF13102">
    <property type="entry name" value="Phage_int_SAM_5"/>
    <property type="match status" value="1"/>
</dbReference>
<dbReference type="Pfam" id="PF00589">
    <property type="entry name" value="Phage_integrase"/>
    <property type="match status" value="1"/>
</dbReference>
<dbReference type="RefSeq" id="WP_058089407.1">
    <property type="nucleotide sequence ID" value="NZ_SNXW01000011.1"/>
</dbReference>
<dbReference type="InterPro" id="IPR050090">
    <property type="entry name" value="Tyrosine_recombinase_XerCD"/>
</dbReference>
<dbReference type="Proteomes" id="UP000294593">
    <property type="component" value="Unassembled WGS sequence"/>
</dbReference>
<organism evidence="6 7">
    <name type="scientific">Aquabacterium commune</name>
    <dbReference type="NCBI Taxonomy" id="70586"/>
    <lineage>
        <taxon>Bacteria</taxon>
        <taxon>Pseudomonadati</taxon>
        <taxon>Pseudomonadota</taxon>
        <taxon>Betaproteobacteria</taxon>
        <taxon>Burkholderiales</taxon>
        <taxon>Aquabacterium</taxon>
    </lineage>
</organism>
<dbReference type="PROSITE" id="PS51898">
    <property type="entry name" value="TYR_RECOMBINASE"/>
    <property type="match status" value="1"/>
</dbReference>
<proteinExistence type="inferred from homology"/>
<comment type="caution">
    <text evidence="6">The sequence shown here is derived from an EMBL/GenBank/DDBJ whole genome shotgun (WGS) entry which is preliminary data.</text>
</comment>
<dbReference type="EMBL" id="SNXW01000011">
    <property type="protein sequence ID" value="TDP80754.1"/>
    <property type="molecule type" value="Genomic_DNA"/>
</dbReference>
<dbReference type="InterPro" id="IPR010998">
    <property type="entry name" value="Integrase_recombinase_N"/>
</dbReference>
<name>A0A4R6R4W9_9BURK</name>
<keyword evidence="2" id="KW-0229">DNA integration</keyword>
<reference evidence="6 7" key="1">
    <citation type="submission" date="2019-03" db="EMBL/GenBank/DDBJ databases">
        <title>Genomic Encyclopedia of Type Strains, Phase IV (KMG-IV): sequencing the most valuable type-strain genomes for metagenomic binning, comparative biology and taxonomic classification.</title>
        <authorList>
            <person name="Goeker M."/>
        </authorList>
    </citation>
    <scope>NUCLEOTIDE SEQUENCE [LARGE SCALE GENOMIC DNA]</scope>
    <source>
        <strain evidence="6 7">DSM 11901</strain>
    </source>
</reference>
<dbReference type="InterPro" id="IPR013762">
    <property type="entry name" value="Integrase-like_cat_sf"/>
</dbReference>
<dbReference type="InterPro" id="IPR002104">
    <property type="entry name" value="Integrase_catalytic"/>
</dbReference>
<dbReference type="SUPFAM" id="SSF56349">
    <property type="entry name" value="DNA breaking-rejoining enzymes"/>
    <property type="match status" value="1"/>
</dbReference>
<dbReference type="PANTHER" id="PTHR30349:SF64">
    <property type="entry name" value="PROPHAGE INTEGRASE INTD-RELATED"/>
    <property type="match status" value="1"/>
</dbReference>
<evidence type="ECO:0000256" key="1">
    <source>
        <dbReference type="ARBA" id="ARBA00008857"/>
    </source>
</evidence>
<evidence type="ECO:0000256" key="4">
    <source>
        <dbReference type="ARBA" id="ARBA00023172"/>
    </source>
</evidence>
<keyword evidence="3" id="KW-0238">DNA-binding</keyword>
<feature type="domain" description="Tyr recombinase" evidence="5">
    <location>
        <begin position="101"/>
        <end position="308"/>
    </location>
</feature>
<dbReference type="Gene3D" id="1.10.150.130">
    <property type="match status" value="1"/>
</dbReference>
<dbReference type="OrthoDB" id="7064909at2"/>
<dbReference type="InterPro" id="IPR011010">
    <property type="entry name" value="DNA_brk_join_enz"/>
</dbReference>
<dbReference type="GO" id="GO:0006310">
    <property type="term" value="P:DNA recombination"/>
    <property type="evidence" value="ECO:0007669"/>
    <property type="project" value="UniProtKB-KW"/>
</dbReference>
<protein>
    <submittedName>
        <fullName evidence="6">Site-specific recombinase XerD</fullName>
    </submittedName>
</protein>
<dbReference type="PANTHER" id="PTHR30349">
    <property type="entry name" value="PHAGE INTEGRASE-RELATED"/>
    <property type="match status" value="1"/>
</dbReference>
<evidence type="ECO:0000313" key="6">
    <source>
        <dbReference type="EMBL" id="TDP80754.1"/>
    </source>
</evidence>
<evidence type="ECO:0000259" key="5">
    <source>
        <dbReference type="PROSITE" id="PS51898"/>
    </source>
</evidence>
<keyword evidence="7" id="KW-1185">Reference proteome</keyword>
<dbReference type="CDD" id="cd00397">
    <property type="entry name" value="DNA_BRE_C"/>
    <property type="match status" value="1"/>
</dbReference>
<dbReference type="AlphaFoldDB" id="A0A4R6R4W9"/>
<keyword evidence="4" id="KW-0233">DNA recombination</keyword>
<gene>
    <name evidence="6" type="ORF">EV672_11191</name>
</gene>
<dbReference type="GO" id="GO:0015074">
    <property type="term" value="P:DNA integration"/>
    <property type="evidence" value="ECO:0007669"/>
    <property type="project" value="UniProtKB-KW"/>
</dbReference>
<sequence length="310" mass="36445">MKVRELMEEVRQLSVWTPATYKTYKYCVDVLCAEFEHGNPDLEEITVGWLTGYRARCLARLSPVTFNSRRRHFCVLWKHAVSRKYIEENIFRLVRPAPVPRKPKAIPREVLARYVQVLSSARRELRDGTEVDMFPPQFFWLAVVKTLYTTGMRLRQLVGLKWKDIDWGARSIRLRAETSKTKREWDVPISDALLPTLEDLRRRTREIVGYDLADRQVFCLPLFSTRPFKHDVMTGERVIRFFARFHSKQDEDSVRMTAHKIRHTTATQLLRGNRSSLKVVQELLGHTTPYTTLQYVHPDLEDMRAAVDLL</sequence>
<evidence type="ECO:0000256" key="2">
    <source>
        <dbReference type="ARBA" id="ARBA00022908"/>
    </source>
</evidence>
<evidence type="ECO:0000313" key="7">
    <source>
        <dbReference type="Proteomes" id="UP000294593"/>
    </source>
</evidence>